<feature type="region of interest" description="Disordered" evidence="1">
    <location>
        <begin position="684"/>
        <end position="708"/>
    </location>
</feature>
<dbReference type="GeneID" id="9683780"/>
<feature type="signal peptide" evidence="2">
    <location>
        <begin position="1"/>
        <end position="21"/>
    </location>
</feature>
<dbReference type="RefSeq" id="XP_003058739.1">
    <property type="nucleotide sequence ID" value="XM_003058693.1"/>
</dbReference>
<dbReference type="PROSITE" id="PS51318">
    <property type="entry name" value="TAT"/>
    <property type="match status" value="1"/>
</dbReference>
<evidence type="ECO:0000256" key="1">
    <source>
        <dbReference type="SAM" id="MobiDB-lite"/>
    </source>
</evidence>
<dbReference type="OrthoDB" id="2093442at2759"/>
<feature type="chain" id="PRO_5002910641" evidence="2">
    <location>
        <begin position="22"/>
        <end position="862"/>
    </location>
</feature>
<dbReference type="InterPro" id="IPR006311">
    <property type="entry name" value="TAT_signal"/>
</dbReference>
<evidence type="ECO:0000313" key="3">
    <source>
        <dbReference type="EMBL" id="EEH57194.1"/>
    </source>
</evidence>
<feature type="compositionally biased region" description="Pro residues" evidence="1">
    <location>
        <begin position="693"/>
        <end position="708"/>
    </location>
</feature>
<protein>
    <submittedName>
        <fullName evidence="3">Predicted protein</fullName>
    </submittedName>
</protein>
<proteinExistence type="predicted"/>
<feature type="region of interest" description="Disordered" evidence="1">
    <location>
        <begin position="540"/>
        <end position="561"/>
    </location>
</feature>
<name>C1MSU3_MICPC</name>
<dbReference type="KEGG" id="mpp:MICPUCDRAFT_47227"/>
<sequence>MPPPPRRGVLASLLALLVVLATTTTLAPSAVDAAGLLSEQCASTPPSIVDRRKDGKEESLVVASLHVGPPFEDAADANAARPRSHVQAVGRYIAALEADVLVLTGVESCAVLRQFIAAAVATNAEAASALRPYILPRADADADDGGTRHAIAVLSKIDPRVDVWRDYARVDAPLPRSTCHGDVDAIASRGRPGRGLLLGAPPTERDLERPLDRDADAASDAAAAAAHARRLATAPDHVFFRFRLGFNNVTLAAVNLAAAPDCARREAGASVVAAAAATAAAAGDDVLIVGDLGSSSSTYEDTTRGVDHAANGTFALLLDLDGDGEDDLEELGGRARPAETRWTDERTRAMRRHVFASPRLAAATTDVAVSRPVAAAADPAKNAADGIATLTSYALVVRMKLPRGHYTAEPESFAELLSDPNAVVELVMFVVFGSVFLVGCFKLAFGKEPEPSWMTELYGFGIREGRGLATTKDMFGRDLDGGTEDTPLGRRVRERRERARKDMERAMKQKMGMRAFRDPRLKPWPWPWMFPWRKRAPADEMTTTTTATTTTRTSPRRKKTQHGTHCCLHVSGAFSFSPATTGAAVASAAVAGFAFFAAGASPNPSVVSPPPPPPTTSSRLLRGADGAGGFAGGIAANAAAAAAAAESGAGADGASVTLDAPALFPTTPRFTGAAELVASRGLAKPAVSSGSPPATPPPPPAAPAAPAAPPAMPPIAANAFLICSRVLASSETSPLSSSSRALRSAMTASSCSSSALAAAMGSSWSFPTAAIAASSEDFKRFTRLAQMPIARSTPLSAFSGSSRSWCATDMEHSTPAMRRSSSSSSISRIARHLARSSSAASKLACSVLISPRVSYTFASSTG</sequence>
<keyword evidence="4" id="KW-1185">Reference proteome</keyword>
<evidence type="ECO:0000256" key="2">
    <source>
        <dbReference type="SAM" id="SignalP"/>
    </source>
</evidence>
<feature type="compositionally biased region" description="Low complexity" evidence="1">
    <location>
        <begin position="542"/>
        <end position="553"/>
    </location>
</feature>
<evidence type="ECO:0000313" key="4">
    <source>
        <dbReference type="Proteomes" id="UP000001876"/>
    </source>
</evidence>
<gene>
    <name evidence="3" type="ORF">MICPUCDRAFT_47227</name>
</gene>
<dbReference type="Proteomes" id="UP000001876">
    <property type="component" value="Unassembled WGS sequence"/>
</dbReference>
<keyword evidence="2" id="KW-0732">Signal</keyword>
<dbReference type="EMBL" id="GG663739">
    <property type="protein sequence ID" value="EEH57194.1"/>
    <property type="molecule type" value="Genomic_DNA"/>
</dbReference>
<feature type="region of interest" description="Disordered" evidence="1">
    <location>
        <begin position="602"/>
        <end position="624"/>
    </location>
</feature>
<dbReference type="AlphaFoldDB" id="C1MSU3"/>
<organism evidence="4">
    <name type="scientific">Micromonas pusilla (strain CCMP1545)</name>
    <name type="common">Picoplanktonic green alga</name>
    <dbReference type="NCBI Taxonomy" id="564608"/>
    <lineage>
        <taxon>Eukaryota</taxon>
        <taxon>Viridiplantae</taxon>
        <taxon>Chlorophyta</taxon>
        <taxon>Mamiellophyceae</taxon>
        <taxon>Mamiellales</taxon>
        <taxon>Mamiellaceae</taxon>
        <taxon>Micromonas</taxon>
    </lineage>
</organism>
<reference evidence="3 4" key="1">
    <citation type="journal article" date="2009" name="Science">
        <title>Green evolution and dynamic adaptations revealed by genomes of the marine picoeukaryotes Micromonas.</title>
        <authorList>
            <person name="Worden A.Z."/>
            <person name="Lee J.H."/>
            <person name="Mock T."/>
            <person name="Rouze P."/>
            <person name="Simmons M.P."/>
            <person name="Aerts A.L."/>
            <person name="Allen A.E."/>
            <person name="Cuvelier M.L."/>
            <person name="Derelle E."/>
            <person name="Everett M.V."/>
            <person name="Foulon E."/>
            <person name="Grimwood J."/>
            <person name="Gundlach H."/>
            <person name="Henrissat B."/>
            <person name="Napoli C."/>
            <person name="McDonald S.M."/>
            <person name="Parker M.S."/>
            <person name="Rombauts S."/>
            <person name="Salamov A."/>
            <person name="Von Dassow P."/>
            <person name="Badger J.H."/>
            <person name="Coutinho P.M."/>
            <person name="Demir E."/>
            <person name="Dubchak I."/>
            <person name="Gentemann C."/>
            <person name="Eikrem W."/>
            <person name="Gready J.E."/>
            <person name="John U."/>
            <person name="Lanier W."/>
            <person name="Lindquist E.A."/>
            <person name="Lucas S."/>
            <person name="Mayer K.F."/>
            <person name="Moreau H."/>
            <person name="Not F."/>
            <person name="Otillar R."/>
            <person name="Panaud O."/>
            <person name="Pangilinan J."/>
            <person name="Paulsen I."/>
            <person name="Piegu B."/>
            <person name="Poliakov A."/>
            <person name="Robbens S."/>
            <person name="Schmutz J."/>
            <person name="Toulza E."/>
            <person name="Wyss T."/>
            <person name="Zelensky A."/>
            <person name="Zhou K."/>
            <person name="Armbrust E.V."/>
            <person name="Bhattacharya D."/>
            <person name="Goodenough U.W."/>
            <person name="Van de Peer Y."/>
            <person name="Grigoriev I.V."/>
        </authorList>
    </citation>
    <scope>NUCLEOTIDE SEQUENCE [LARGE SCALE GENOMIC DNA]</scope>
    <source>
        <strain evidence="3 4">CCMP1545</strain>
    </source>
</reference>
<accession>C1MSU3</accession>